<accession>U4LFR2</accession>
<name>U4LFR2_PYROM</name>
<sequence>MTLIAEGSPVHTTGRYYTCGRGGAGNYQKLSTLPAPPTSIPAASPTPRFFGGRGGAGNVQSSSNRAPFSFEEELEKREMTSSNYSVGRGGAGNIVPVIPAAEDLGSSARNSRDGARSLGSGRSSTRSQGSLADRFLNRLQKFRSA</sequence>
<dbReference type="EMBL" id="HF935439">
    <property type="protein sequence ID" value="CCX30357.1"/>
    <property type="molecule type" value="Genomic_DNA"/>
</dbReference>
<feature type="compositionally biased region" description="Low complexity" evidence="1">
    <location>
        <begin position="116"/>
        <end position="130"/>
    </location>
</feature>
<feature type="region of interest" description="Disordered" evidence="1">
    <location>
        <begin position="28"/>
        <end position="67"/>
    </location>
</feature>
<dbReference type="AlphaFoldDB" id="U4LFR2"/>
<evidence type="ECO:0000313" key="3">
    <source>
        <dbReference type="Proteomes" id="UP000018144"/>
    </source>
</evidence>
<dbReference type="PANTHER" id="PTHR34693">
    <property type="entry name" value="PROTEIN PAR32"/>
    <property type="match status" value="1"/>
</dbReference>
<evidence type="ECO:0000313" key="2">
    <source>
        <dbReference type="EMBL" id="CCX30357.1"/>
    </source>
</evidence>
<dbReference type="Pfam" id="PF12223">
    <property type="entry name" value="DUF3602"/>
    <property type="match status" value="1"/>
</dbReference>
<dbReference type="InterPro" id="IPR053203">
    <property type="entry name" value="Cisplatin_resist-associated"/>
</dbReference>
<evidence type="ECO:0000256" key="1">
    <source>
        <dbReference type="SAM" id="MobiDB-lite"/>
    </source>
</evidence>
<reference evidence="2 3" key="1">
    <citation type="journal article" date="2013" name="PLoS Genet.">
        <title>The genome and development-dependent transcriptomes of Pyronema confluens: a window into fungal evolution.</title>
        <authorList>
            <person name="Traeger S."/>
            <person name="Altegoer F."/>
            <person name="Freitag M."/>
            <person name="Gabaldon T."/>
            <person name="Kempken F."/>
            <person name="Kumar A."/>
            <person name="Marcet-Houben M."/>
            <person name="Poggeler S."/>
            <person name="Stajich J.E."/>
            <person name="Nowrousian M."/>
        </authorList>
    </citation>
    <scope>NUCLEOTIDE SEQUENCE [LARGE SCALE GENOMIC DNA]</scope>
    <source>
        <strain evidence="3">CBS 100304</strain>
        <tissue evidence="2">Vegetative mycelium</tissue>
    </source>
</reference>
<proteinExistence type="predicted"/>
<dbReference type="Proteomes" id="UP000018144">
    <property type="component" value="Unassembled WGS sequence"/>
</dbReference>
<protein>
    <submittedName>
        <fullName evidence="2">Uncharacterized protein</fullName>
    </submittedName>
</protein>
<keyword evidence="3" id="KW-1185">Reference proteome</keyword>
<organism evidence="2 3">
    <name type="scientific">Pyronema omphalodes (strain CBS 100304)</name>
    <name type="common">Pyronema confluens</name>
    <dbReference type="NCBI Taxonomy" id="1076935"/>
    <lineage>
        <taxon>Eukaryota</taxon>
        <taxon>Fungi</taxon>
        <taxon>Dikarya</taxon>
        <taxon>Ascomycota</taxon>
        <taxon>Pezizomycotina</taxon>
        <taxon>Pezizomycetes</taxon>
        <taxon>Pezizales</taxon>
        <taxon>Pyronemataceae</taxon>
        <taxon>Pyronema</taxon>
    </lineage>
</organism>
<dbReference type="OMA" id="FKAPKTT"/>
<dbReference type="PANTHER" id="PTHR34693:SF2">
    <property type="entry name" value="DUF3602 DOMAIN-CONTAINING PROTEIN"/>
    <property type="match status" value="1"/>
</dbReference>
<gene>
    <name evidence="2" type="ORF">PCON_08554</name>
</gene>
<dbReference type="InterPro" id="IPR022024">
    <property type="entry name" value="DUF3602"/>
</dbReference>
<dbReference type="OrthoDB" id="5424462at2759"/>
<feature type="region of interest" description="Disordered" evidence="1">
    <location>
        <begin position="103"/>
        <end position="145"/>
    </location>
</feature>
<dbReference type="eggNOG" id="ENOG502S8NN">
    <property type="taxonomic scope" value="Eukaryota"/>
</dbReference>